<gene>
    <name evidence="2" type="ORF">SAMN04490220_5277</name>
</gene>
<dbReference type="EMBL" id="FNTL01000004">
    <property type="protein sequence ID" value="SED70724.1"/>
    <property type="molecule type" value="Genomic_DNA"/>
</dbReference>
<reference evidence="3" key="1">
    <citation type="submission" date="2016-10" db="EMBL/GenBank/DDBJ databases">
        <authorList>
            <person name="Varghese N."/>
        </authorList>
    </citation>
    <scope>NUCLEOTIDE SEQUENCE [LARGE SCALE GENOMIC DNA]</scope>
    <source>
        <strain evidence="3">DSM 44719</strain>
    </source>
</reference>
<dbReference type="Proteomes" id="UP000183407">
    <property type="component" value="Unassembled WGS sequence"/>
</dbReference>
<sequence>MAKPEFEFFPVTDVEWTVCPGDDPKITERILSTDPEGKVATRILRYEAGADSTPMGVQKHDFWEEVYILEGSFTDLTLGETFTAGTYACRPPGMPHGPWSTDEGVVTFEVRYHSK</sequence>
<name>A0A1H5CW56_RHOJO</name>
<dbReference type="OrthoDB" id="9793147at2"/>
<organism evidence="2 3">
    <name type="scientific">Rhodococcus jostii</name>
    <dbReference type="NCBI Taxonomy" id="132919"/>
    <lineage>
        <taxon>Bacteria</taxon>
        <taxon>Bacillati</taxon>
        <taxon>Actinomycetota</taxon>
        <taxon>Actinomycetes</taxon>
        <taxon>Mycobacteriales</taxon>
        <taxon>Nocardiaceae</taxon>
        <taxon>Rhodococcus</taxon>
    </lineage>
</organism>
<evidence type="ECO:0000313" key="2">
    <source>
        <dbReference type="EMBL" id="SED70724.1"/>
    </source>
</evidence>
<protein>
    <submittedName>
        <fullName evidence="2">ChrR Cupin-like domain-containing protein</fullName>
    </submittedName>
</protein>
<evidence type="ECO:0000259" key="1">
    <source>
        <dbReference type="Pfam" id="PF12973"/>
    </source>
</evidence>
<accession>A0A1H5CW56</accession>
<dbReference type="InterPro" id="IPR011051">
    <property type="entry name" value="RmlC_Cupin_sf"/>
</dbReference>
<dbReference type="Pfam" id="PF12973">
    <property type="entry name" value="Cupin_7"/>
    <property type="match status" value="1"/>
</dbReference>
<feature type="domain" description="ChrR-like cupin" evidence="1">
    <location>
        <begin position="11"/>
        <end position="109"/>
    </location>
</feature>
<dbReference type="AlphaFoldDB" id="A0A1H5CW56"/>
<dbReference type="InterPro" id="IPR025979">
    <property type="entry name" value="ChrR-like_cupin_dom"/>
</dbReference>
<dbReference type="Gene3D" id="2.60.120.10">
    <property type="entry name" value="Jelly Rolls"/>
    <property type="match status" value="1"/>
</dbReference>
<proteinExistence type="predicted"/>
<dbReference type="RefSeq" id="WP_073365668.1">
    <property type="nucleotide sequence ID" value="NZ_FNTL01000004.1"/>
</dbReference>
<dbReference type="SUPFAM" id="SSF51182">
    <property type="entry name" value="RmlC-like cupins"/>
    <property type="match status" value="1"/>
</dbReference>
<evidence type="ECO:0000313" key="3">
    <source>
        <dbReference type="Proteomes" id="UP000183407"/>
    </source>
</evidence>
<dbReference type="InterPro" id="IPR014710">
    <property type="entry name" value="RmlC-like_jellyroll"/>
</dbReference>